<keyword evidence="4" id="KW-1185">Reference proteome</keyword>
<reference evidence="3 4" key="1">
    <citation type="submission" date="2018-12" db="EMBL/GenBank/DDBJ databases">
        <title>Marinifilum JC070 sp. nov., a marine bacterium isolated from Yongle Blue Hole in the South China Sea.</title>
        <authorList>
            <person name="Fu T."/>
        </authorList>
    </citation>
    <scope>NUCLEOTIDE SEQUENCE [LARGE SCALE GENOMIC DNA]</scope>
    <source>
        <strain evidence="3 4">JC070</strain>
    </source>
</reference>
<evidence type="ECO:0000313" key="4">
    <source>
        <dbReference type="Proteomes" id="UP000732105"/>
    </source>
</evidence>
<dbReference type="Pfam" id="PF03808">
    <property type="entry name" value="Glyco_tran_WecG"/>
    <property type="match status" value="1"/>
</dbReference>
<evidence type="ECO:0000256" key="2">
    <source>
        <dbReference type="ARBA" id="ARBA00022679"/>
    </source>
</evidence>
<proteinExistence type="predicted"/>
<dbReference type="EMBL" id="RZNH01000006">
    <property type="protein sequence ID" value="NOU59287.1"/>
    <property type="molecule type" value="Genomic_DNA"/>
</dbReference>
<dbReference type="PANTHER" id="PTHR34136">
    <property type="match status" value="1"/>
</dbReference>
<keyword evidence="1" id="KW-0328">Glycosyltransferase</keyword>
<dbReference type="InterPro" id="IPR004629">
    <property type="entry name" value="WecG_TagA_CpsF"/>
</dbReference>
<keyword evidence="2" id="KW-0808">Transferase</keyword>
<sequence length="247" mass="28508">MRKRITIMNSPVDVLTMRETIDLIDDSIREKRSIQHIVVNAAKLVNMQEDQELYQSVVESDIINADGMAVVWAAGLLGKPLPERVAGVDLMQELVILASEKKYRIFFFGGREEVVSEVVRKYKSVFGEEIIAGYRNGYFQKEEESKIAEQIADSKADILFVAISSPTKEIFLNTYKEQLKVPFIMGVGGSFDVVAGKVRRAPKWMQKSGLEWFYRFLQEPGRMWKRYLVTNSKFIYYVLKERIRSMI</sequence>
<protein>
    <submittedName>
        <fullName evidence="3">Glycosyltransferase</fullName>
    </submittedName>
</protein>
<gene>
    <name evidence="3" type="ORF">ELS83_05610</name>
</gene>
<dbReference type="RefSeq" id="WP_171594565.1">
    <property type="nucleotide sequence ID" value="NZ_RZNH01000006.1"/>
</dbReference>
<name>A0ABX1WTF3_9BACT</name>
<dbReference type="Proteomes" id="UP000732105">
    <property type="component" value="Unassembled WGS sequence"/>
</dbReference>
<dbReference type="CDD" id="cd06533">
    <property type="entry name" value="Glyco_transf_WecG_TagA"/>
    <property type="match status" value="1"/>
</dbReference>
<comment type="caution">
    <text evidence="3">The sequence shown here is derived from an EMBL/GenBank/DDBJ whole genome shotgun (WGS) entry which is preliminary data.</text>
</comment>
<dbReference type="PANTHER" id="PTHR34136:SF1">
    <property type="entry name" value="UDP-N-ACETYL-D-MANNOSAMINURONIC ACID TRANSFERASE"/>
    <property type="match status" value="1"/>
</dbReference>
<dbReference type="NCBIfam" id="TIGR00696">
    <property type="entry name" value="wecG_tagA_cpsF"/>
    <property type="match status" value="1"/>
</dbReference>
<evidence type="ECO:0000256" key="1">
    <source>
        <dbReference type="ARBA" id="ARBA00022676"/>
    </source>
</evidence>
<accession>A0ABX1WTF3</accession>
<evidence type="ECO:0000313" key="3">
    <source>
        <dbReference type="EMBL" id="NOU59287.1"/>
    </source>
</evidence>
<organism evidence="3 4">
    <name type="scientific">Marinifilum caeruleilacunae</name>
    <dbReference type="NCBI Taxonomy" id="2499076"/>
    <lineage>
        <taxon>Bacteria</taxon>
        <taxon>Pseudomonadati</taxon>
        <taxon>Bacteroidota</taxon>
        <taxon>Bacteroidia</taxon>
        <taxon>Marinilabiliales</taxon>
        <taxon>Marinifilaceae</taxon>
    </lineage>
</organism>